<dbReference type="SUPFAM" id="SSF141571">
    <property type="entry name" value="Pentapeptide repeat-like"/>
    <property type="match status" value="1"/>
</dbReference>
<dbReference type="EMBL" id="CP159218">
    <property type="protein sequence ID" value="XCG62312.1"/>
    <property type="molecule type" value="Genomic_DNA"/>
</dbReference>
<gene>
    <name evidence="2" type="ORF">ABLG96_13695</name>
</gene>
<dbReference type="Pfam" id="PF00805">
    <property type="entry name" value="Pentapeptide"/>
    <property type="match status" value="1"/>
</dbReference>
<feature type="compositionally biased region" description="Low complexity" evidence="1">
    <location>
        <begin position="71"/>
        <end position="83"/>
    </location>
</feature>
<accession>A0AAU8DJF2</accession>
<feature type="region of interest" description="Disordered" evidence="1">
    <location>
        <begin position="71"/>
        <end position="163"/>
    </location>
</feature>
<evidence type="ECO:0000313" key="2">
    <source>
        <dbReference type="EMBL" id="XCG62312.1"/>
    </source>
</evidence>
<dbReference type="Gene3D" id="2.160.20.80">
    <property type="entry name" value="E3 ubiquitin-protein ligase SopA"/>
    <property type="match status" value="1"/>
</dbReference>
<feature type="compositionally biased region" description="Basic residues" evidence="1">
    <location>
        <begin position="95"/>
        <end position="106"/>
    </location>
</feature>
<organism evidence="2">
    <name type="scientific">Nakamurella sp. A5-74</name>
    <dbReference type="NCBI Taxonomy" id="3158264"/>
    <lineage>
        <taxon>Bacteria</taxon>
        <taxon>Bacillati</taxon>
        <taxon>Actinomycetota</taxon>
        <taxon>Actinomycetes</taxon>
        <taxon>Nakamurellales</taxon>
        <taxon>Nakamurellaceae</taxon>
        <taxon>Nakamurella</taxon>
    </lineage>
</organism>
<dbReference type="RefSeq" id="WP_353647927.1">
    <property type="nucleotide sequence ID" value="NZ_CP159218.1"/>
</dbReference>
<proteinExistence type="predicted"/>
<evidence type="ECO:0000256" key="1">
    <source>
        <dbReference type="SAM" id="MobiDB-lite"/>
    </source>
</evidence>
<reference evidence="2" key="1">
    <citation type="submission" date="2024-05" db="EMBL/GenBank/DDBJ databases">
        <authorList>
            <person name="Cai S.Y."/>
            <person name="Jin L.M."/>
            <person name="Li H.R."/>
        </authorList>
    </citation>
    <scope>NUCLEOTIDE SEQUENCE</scope>
    <source>
        <strain evidence="2">A5-74</strain>
    </source>
</reference>
<name>A0AAU8DJF2_9ACTN</name>
<dbReference type="AlphaFoldDB" id="A0AAU8DJF2"/>
<sequence>MRFRCGDRPGLGCGPRSRLRPVGLLLRHPLRLRLADLRLADLRLADLRLADLRLADLRLADLRLADLRRSGCPRGSPRGSLRVGRGRGDRDRGRDRRRRRLGRCRRGTGAAADHQRRGHSNGETDCAARTGSAVEVHPSHRRRLPASSCGPHSRRATSAGAVS</sequence>
<dbReference type="InterPro" id="IPR001646">
    <property type="entry name" value="5peptide_repeat"/>
</dbReference>
<protein>
    <submittedName>
        <fullName evidence="2">Pentapeptide repeat-containing protein</fullName>
    </submittedName>
</protein>